<organism evidence="2 3">
    <name type="scientific">Aspergillus granulosus</name>
    <dbReference type="NCBI Taxonomy" id="176169"/>
    <lineage>
        <taxon>Eukaryota</taxon>
        <taxon>Fungi</taxon>
        <taxon>Dikarya</taxon>
        <taxon>Ascomycota</taxon>
        <taxon>Pezizomycotina</taxon>
        <taxon>Eurotiomycetes</taxon>
        <taxon>Eurotiomycetidae</taxon>
        <taxon>Eurotiales</taxon>
        <taxon>Aspergillaceae</taxon>
        <taxon>Aspergillus</taxon>
        <taxon>Aspergillus subgen. Nidulantes</taxon>
    </lineage>
</organism>
<dbReference type="EMBL" id="JBFXLT010000057">
    <property type="protein sequence ID" value="KAL2811527.1"/>
    <property type="molecule type" value="Genomic_DNA"/>
</dbReference>
<sequence>MMGAVLLTIGDYSGCPSNQDSGAAASTQVTGAESYYAHTSHAAVCAMDHGVAFSKGIGAIVIGMLAYCQYMLWRLRPCSPITY</sequence>
<comment type="caution">
    <text evidence="2">The sequence shown here is derived from an EMBL/GenBank/DDBJ whole genome shotgun (WGS) entry which is preliminary data.</text>
</comment>
<name>A0ABR4H9T7_9EURO</name>
<dbReference type="Proteomes" id="UP001610334">
    <property type="component" value="Unassembled WGS sequence"/>
</dbReference>
<feature type="transmembrane region" description="Helical" evidence="1">
    <location>
        <begin position="56"/>
        <end position="73"/>
    </location>
</feature>
<evidence type="ECO:0000313" key="3">
    <source>
        <dbReference type="Proteomes" id="UP001610334"/>
    </source>
</evidence>
<evidence type="ECO:0000313" key="2">
    <source>
        <dbReference type="EMBL" id="KAL2811527.1"/>
    </source>
</evidence>
<protein>
    <submittedName>
        <fullName evidence="2">Uncharacterized protein</fullName>
    </submittedName>
</protein>
<keyword evidence="1" id="KW-0812">Transmembrane</keyword>
<reference evidence="2 3" key="1">
    <citation type="submission" date="2024-07" db="EMBL/GenBank/DDBJ databases">
        <title>Section-level genome sequencing and comparative genomics of Aspergillus sections Usti and Cavernicolus.</title>
        <authorList>
            <consortium name="Lawrence Berkeley National Laboratory"/>
            <person name="Nybo J.L."/>
            <person name="Vesth T.C."/>
            <person name="Theobald S."/>
            <person name="Frisvad J.C."/>
            <person name="Larsen T.O."/>
            <person name="Kjaerboelling I."/>
            <person name="Rothschild-Mancinelli K."/>
            <person name="Lyhne E.K."/>
            <person name="Kogle M.E."/>
            <person name="Barry K."/>
            <person name="Clum A."/>
            <person name="Na H."/>
            <person name="Ledsgaard L."/>
            <person name="Lin J."/>
            <person name="Lipzen A."/>
            <person name="Kuo A."/>
            <person name="Riley R."/>
            <person name="Mondo S."/>
            <person name="Labutti K."/>
            <person name="Haridas S."/>
            <person name="Pangalinan J."/>
            <person name="Salamov A.A."/>
            <person name="Simmons B.A."/>
            <person name="Magnuson J.K."/>
            <person name="Chen J."/>
            <person name="Drula E."/>
            <person name="Henrissat B."/>
            <person name="Wiebenga A."/>
            <person name="Lubbers R.J."/>
            <person name="Gomes A.C."/>
            <person name="Makela M.R."/>
            <person name="Stajich J."/>
            <person name="Grigoriev I.V."/>
            <person name="Mortensen U.H."/>
            <person name="De Vries R.P."/>
            <person name="Baker S.E."/>
            <person name="Andersen M.R."/>
        </authorList>
    </citation>
    <scope>NUCLEOTIDE SEQUENCE [LARGE SCALE GENOMIC DNA]</scope>
    <source>
        <strain evidence="2 3">CBS 588.65</strain>
    </source>
</reference>
<keyword evidence="3" id="KW-1185">Reference proteome</keyword>
<keyword evidence="1" id="KW-0472">Membrane</keyword>
<proteinExistence type="predicted"/>
<gene>
    <name evidence="2" type="ORF">BJX63DRAFT_399144</name>
</gene>
<accession>A0ABR4H9T7</accession>
<evidence type="ECO:0000256" key="1">
    <source>
        <dbReference type="SAM" id="Phobius"/>
    </source>
</evidence>
<keyword evidence="1" id="KW-1133">Transmembrane helix</keyword>